<dbReference type="InterPro" id="IPR013320">
    <property type="entry name" value="ConA-like_dom_sf"/>
</dbReference>
<dbReference type="Proteomes" id="UP000243459">
    <property type="component" value="Chromosome 4"/>
</dbReference>
<gene>
    <name evidence="3" type="ORF">A4U43_C04F28940</name>
</gene>
<feature type="signal peptide" evidence="1">
    <location>
        <begin position="1"/>
        <end position="21"/>
    </location>
</feature>
<name>A0A5P1F924_ASPOF</name>
<dbReference type="PANTHER" id="PTHR33681">
    <property type="entry name" value="BINDING PROTEIN, PUTATIVE, EXPRESSED-RELATED"/>
    <property type="match status" value="1"/>
</dbReference>
<evidence type="ECO:0000256" key="1">
    <source>
        <dbReference type="SAM" id="SignalP"/>
    </source>
</evidence>
<sequence>MASSAWILFAFLAFLSLMNDARLFCKGDPTDGFTAVPLTQRNFELQWPYNLPLNDRYSDTDGVRKFWVYSTDKPLRPDSATKPRSELRIKGYDYSSGVWQFEGYAYVPKGTTGTSIMQIHRFSGPATILMLKVYDGQLKFYTRAVVESDIYDRWMRINVIHDVDANKLTVFVDGVQKFETRGNGKGSFDFKCGVYTQTEPSHYMESRWRNVTVLKKQG</sequence>
<dbReference type="PANTHER" id="PTHR33681:SF11">
    <property type="entry name" value="ALGINATE LYASE"/>
    <property type="match status" value="1"/>
</dbReference>
<protein>
    <recommendedName>
        <fullName evidence="2">Alginate lyase 2 domain-containing protein</fullName>
    </recommendedName>
</protein>
<dbReference type="OMA" id="QTEPSHY"/>
<dbReference type="EMBL" id="CM007384">
    <property type="protein sequence ID" value="ONK73249.1"/>
    <property type="molecule type" value="Genomic_DNA"/>
</dbReference>
<dbReference type="Gramene" id="ONK73249">
    <property type="protein sequence ID" value="ONK73249"/>
    <property type="gene ID" value="A4U43_C04F28940"/>
</dbReference>
<dbReference type="InterPro" id="IPR014895">
    <property type="entry name" value="Alginate_lyase_2"/>
</dbReference>
<feature type="chain" id="PRO_5024277908" description="Alginate lyase 2 domain-containing protein" evidence="1">
    <location>
        <begin position="22"/>
        <end position="218"/>
    </location>
</feature>
<accession>A0A5P1F924</accession>
<dbReference type="OrthoDB" id="4221926at2759"/>
<keyword evidence="4" id="KW-1185">Reference proteome</keyword>
<keyword evidence="1" id="KW-0732">Signal</keyword>
<dbReference type="SUPFAM" id="SSF49899">
    <property type="entry name" value="Concanavalin A-like lectins/glucanases"/>
    <property type="match status" value="1"/>
</dbReference>
<dbReference type="Pfam" id="PF08787">
    <property type="entry name" value="Alginate_lyase2"/>
    <property type="match status" value="1"/>
</dbReference>
<dbReference type="AlphaFoldDB" id="A0A5P1F924"/>
<evidence type="ECO:0000259" key="2">
    <source>
        <dbReference type="Pfam" id="PF08787"/>
    </source>
</evidence>
<organism evidence="3 4">
    <name type="scientific">Asparagus officinalis</name>
    <name type="common">Garden asparagus</name>
    <dbReference type="NCBI Taxonomy" id="4686"/>
    <lineage>
        <taxon>Eukaryota</taxon>
        <taxon>Viridiplantae</taxon>
        <taxon>Streptophyta</taxon>
        <taxon>Embryophyta</taxon>
        <taxon>Tracheophyta</taxon>
        <taxon>Spermatophyta</taxon>
        <taxon>Magnoliopsida</taxon>
        <taxon>Liliopsida</taxon>
        <taxon>Asparagales</taxon>
        <taxon>Asparagaceae</taxon>
        <taxon>Asparagoideae</taxon>
        <taxon>Asparagus</taxon>
    </lineage>
</organism>
<reference evidence="4" key="1">
    <citation type="journal article" date="2017" name="Nat. Commun.">
        <title>The asparagus genome sheds light on the origin and evolution of a young Y chromosome.</title>
        <authorList>
            <person name="Harkess A."/>
            <person name="Zhou J."/>
            <person name="Xu C."/>
            <person name="Bowers J.E."/>
            <person name="Van der Hulst R."/>
            <person name="Ayyampalayam S."/>
            <person name="Mercati F."/>
            <person name="Riccardi P."/>
            <person name="McKain M.R."/>
            <person name="Kakrana A."/>
            <person name="Tang H."/>
            <person name="Ray J."/>
            <person name="Groenendijk J."/>
            <person name="Arikit S."/>
            <person name="Mathioni S.M."/>
            <person name="Nakano M."/>
            <person name="Shan H."/>
            <person name="Telgmann-Rauber A."/>
            <person name="Kanno A."/>
            <person name="Yue Z."/>
            <person name="Chen H."/>
            <person name="Li W."/>
            <person name="Chen Y."/>
            <person name="Xu X."/>
            <person name="Zhang Y."/>
            <person name="Luo S."/>
            <person name="Chen H."/>
            <person name="Gao J."/>
            <person name="Mao Z."/>
            <person name="Pires J.C."/>
            <person name="Luo M."/>
            <person name="Kudrna D."/>
            <person name="Wing R.A."/>
            <person name="Meyers B.C."/>
            <person name="Yi K."/>
            <person name="Kong H."/>
            <person name="Lavrijsen P."/>
            <person name="Sunseri F."/>
            <person name="Falavigna A."/>
            <person name="Ye Y."/>
            <person name="Leebens-Mack J.H."/>
            <person name="Chen G."/>
        </authorList>
    </citation>
    <scope>NUCLEOTIDE SEQUENCE [LARGE SCALE GENOMIC DNA]</scope>
    <source>
        <strain evidence="4">cv. DH0086</strain>
    </source>
</reference>
<proteinExistence type="predicted"/>
<evidence type="ECO:0000313" key="3">
    <source>
        <dbReference type="EMBL" id="ONK73249.1"/>
    </source>
</evidence>
<dbReference type="Gene3D" id="2.60.120.200">
    <property type="match status" value="1"/>
</dbReference>
<evidence type="ECO:0000313" key="4">
    <source>
        <dbReference type="Proteomes" id="UP000243459"/>
    </source>
</evidence>
<feature type="domain" description="Alginate lyase 2" evidence="2">
    <location>
        <begin position="41"/>
        <end position="213"/>
    </location>
</feature>